<evidence type="ECO:0000313" key="4">
    <source>
        <dbReference type="Proteomes" id="UP001596044"/>
    </source>
</evidence>
<dbReference type="RefSeq" id="WP_270885966.1">
    <property type="nucleotide sequence ID" value="NZ_JAQFVF010000092.1"/>
</dbReference>
<dbReference type="InterPro" id="IPR029476">
    <property type="entry name" value="DNase_NucA_NucB"/>
</dbReference>
<accession>A0ABW0K5C0</accession>
<reference evidence="4" key="1">
    <citation type="journal article" date="2019" name="Int. J. Syst. Evol. Microbiol.">
        <title>The Global Catalogue of Microorganisms (GCM) 10K type strain sequencing project: providing services to taxonomists for standard genome sequencing and annotation.</title>
        <authorList>
            <consortium name="The Broad Institute Genomics Platform"/>
            <consortium name="The Broad Institute Genome Sequencing Center for Infectious Disease"/>
            <person name="Wu L."/>
            <person name="Ma J."/>
        </authorList>
    </citation>
    <scope>NUCLEOTIDE SEQUENCE [LARGE SCALE GENOMIC DNA]</scope>
    <source>
        <strain evidence="4">KACC 11904</strain>
    </source>
</reference>
<evidence type="ECO:0000256" key="1">
    <source>
        <dbReference type="SAM" id="SignalP"/>
    </source>
</evidence>
<keyword evidence="4" id="KW-1185">Reference proteome</keyword>
<organism evidence="3 4">
    <name type="scientific">Paenibacillus aestuarii</name>
    <dbReference type="NCBI Taxonomy" id="516965"/>
    <lineage>
        <taxon>Bacteria</taxon>
        <taxon>Bacillati</taxon>
        <taxon>Bacillota</taxon>
        <taxon>Bacilli</taxon>
        <taxon>Bacillales</taxon>
        <taxon>Paenibacillaceae</taxon>
        <taxon>Paenibacillus</taxon>
    </lineage>
</organism>
<feature type="domain" description="Deoxyribonuclease NucA/NucB" evidence="2">
    <location>
        <begin position="85"/>
        <end position="138"/>
    </location>
</feature>
<feature type="chain" id="PRO_5046910863" evidence="1">
    <location>
        <begin position="22"/>
        <end position="142"/>
    </location>
</feature>
<name>A0ABW0K5C0_9BACL</name>
<dbReference type="EMBL" id="JBHSMJ010000009">
    <property type="protein sequence ID" value="MFC5447796.1"/>
    <property type="molecule type" value="Genomic_DNA"/>
</dbReference>
<sequence>MKKWLWSLIAIILITATSYWAQSDITEKPASVGQKDAITLVFPKDRYPETGAHIQSAIEHGQSAVCTIDRAAAEHHRDLSLKGVPTKKGYDRDEWPMAMCAEGGSGADIRYVTPTDNRGAGSWISNQLDKYPDGTKVQFIVK</sequence>
<comment type="caution">
    <text evidence="3">The sequence shown here is derived from an EMBL/GenBank/DDBJ whole genome shotgun (WGS) entry which is preliminary data.</text>
</comment>
<evidence type="ECO:0000259" key="2">
    <source>
        <dbReference type="Pfam" id="PF14040"/>
    </source>
</evidence>
<protein>
    <submittedName>
        <fullName evidence="3">NucA/NucB deoxyribonuclease domain-containing protein</fullName>
    </submittedName>
</protein>
<gene>
    <name evidence="3" type="ORF">ACFPOG_05965</name>
</gene>
<dbReference type="Pfam" id="PF14040">
    <property type="entry name" value="DNase_NucA_NucB"/>
    <property type="match status" value="1"/>
</dbReference>
<feature type="signal peptide" evidence="1">
    <location>
        <begin position="1"/>
        <end position="21"/>
    </location>
</feature>
<proteinExistence type="predicted"/>
<evidence type="ECO:0000313" key="3">
    <source>
        <dbReference type="EMBL" id="MFC5447796.1"/>
    </source>
</evidence>
<dbReference type="Proteomes" id="UP001596044">
    <property type="component" value="Unassembled WGS sequence"/>
</dbReference>
<keyword evidence="1" id="KW-0732">Signal</keyword>